<organism evidence="2 3">
    <name type="scientific">Methylomusa anaerophila</name>
    <dbReference type="NCBI Taxonomy" id="1930071"/>
    <lineage>
        <taxon>Bacteria</taxon>
        <taxon>Bacillati</taxon>
        <taxon>Bacillota</taxon>
        <taxon>Negativicutes</taxon>
        <taxon>Selenomonadales</taxon>
        <taxon>Sporomusaceae</taxon>
        <taxon>Methylomusa</taxon>
    </lineage>
</organism>
<dbReference type="RefSeq" id="WP_126310396.1">
    <property type="nucleotide sequence ID" value="NZ_AP018449.1"/>
</dbReference>
<proteinExistence type="predicted"/>
<name>A0A348AFD4_9FIRM</name>
<dbReference type="KEGG" id="mana:MAMMFC1_00416"/>
<dbReference type="InterPro" id="IPR026328">
    <property type="entry name" value="FmdE"/>
</dbReference>
<dbReference type="PIRSF" id="PIRSF006578">
    <property type="entry name" value="FwdE"/>
    <property type="match status" value="1"/>
</dbReference>
<dbReference type="PANTHER" id="PTHR39418:SF1">
    <property type="entry name" value="DEHYDROGENASE"/>
    <property type="match status" value="1"/>
</dbReference>
<dbReference type="SUPFAM" id="SSF143555">
    <property type="entry name" value="FwdE-like"/>
    <property type="match status" value="1"/>
</dbReference>
<dbReference type="AlphaFoldDB" id="A0A348AFD4"/>
<evidence type="ECO:0000313" key="3">
    <source>
        <dbReference type="Proteomes" id="UP000276437"/>
    </source>
</evidence>
<evidence type="ECO:0000259" key="1">
    <source>
        <dbReference type="Pfam" id="PF02663"/>
    </source>
</evidence>
<reference evidence="2 3" key="1">
    <citation type="journal article" date="2018" name="Int. J. Syst. Evol. Microbiol.">
        <title>Methylomusa anaerophila gen. nov., sp. nov., an anaerobic methanol-utilizing bacterium isolated from a microbial fuel cell.</title>
        <authorList>
            <person name="Amano N."/>
            <person name="Yamamuro A."/>
            <person name="Miyahara M."/>
            <person name="Kouzuma A."/>
            <person name="Abe T."/>
            <person name="Watanabe K."/>
        </authorList>
    </citation>
    <scope>NUCLEOTIDE SEQUENCE [LARGE SCALE GENOMIC DNA]</scope>
    <source>
        <strain evidence="2 3">MMFC1</strain>
    </source>
</reference>
<dbReference type="Pfam" id="PF02663">
    <property type="entry name" value="FmdE"/>
    <property type="match status" value="1"/>
</dbReference>
<accession>A0A348AFD4</accession>
<protein>
    <submittedName>
        <fullName evidence="2">FmdE, Molybdenum formylmethanofuran dehydrogenase operon</fullName>
    </submittedName>
</protein>
<dbReference type="InterPro" id="IPR003814">
    <property type="entry name" value="FmdEsu_dom"/>
</dbReference>
<sequence>MITTYPYPPDFQKVVDFHGHVCPGLVTGYRLAKAALSALGMKDPAEGDLVTIAETDRCTVDAFQVVLGCTIGKGRLFIENCGKQAFTVGCRKTQKAVRVVTRAEAFQYTPEGNALTRKVMSGKASNEEYLAFKAEQGKRMEELLTLSDETILKVYPVAMVFPDRETIFNSPSCEFCGEQIMEPWVRMREGRIACIACAHD</sequence>
<dbReference type="PANTHER" id="PTHR39418">
    <property type="entry name" value="DEHYDROGENASE-RELATED"/>
    <property type="match status" value="1"/>
</dbReference>
<feature type="domain" description="Formylmethanofuran dehydrogenase subunit E" evidence="1">
    <location>
        <begin position="17"/>
        <end position="152"/>
    </location>
</feature>
<dbReference type="InterPro" id="IPR053194">
    <property type="entry name" value="tRNA_methyltr_O"/>
</dbReference>
<keyword evidence="3" id="KW-1185">Reference proteome</keyword>
<dbReference type="Proteomes" id="UP000276437">
    <property type="component" value="Chromosome"/>
</dbReference>
<evidence type="ECO:0000313" key="2">
    <source>
        <dbReference type="EMBL" id="BBB89782.1"/>
    </source>
</evidence>
<gene>
    <name evidence="2" type="ORF">MAMMFC1_00416</name>
</gene>
<dbReference type="Gene3D" id="3.30.1330.130">
    <property type="match status" value="1"/>
</dbReference>
<dbReference type="OrthoDB" id="9804309at2"/>
<dbReference type="EMBL" id="AP018449">
    <property type="protein sequence ID" value="BBB89782.1"/>
    <property type="molecule type" value="Genomic_DNA"/>
</dbReference>